<feature type="transmembrane region" description="Helical" evidence="5">
    <location>
        <begin position="130"/>
        <end position="152"/>
    </location>
</feature>
<dbReference type="Proteomes" id="UP000078113">
    <property type="component" value="Unassembled WGS sequence"/>
</dbReference>
<dbReference type="EMBL" id="LWDG02000443">
    <property type="protein sequence ID" value="KAE8265552.1"/>
    <property type="molecule type" value="Genomic_DNA"/>
</dbReference>
<dbReference type="Gene3D" id="1.20.1080.10">
    <property type="entry name" value="Glycerol uptake facilitator protein"/>
    <property type="match status" value="1"/>
</dbReference>
<keyword evidence="4 5" id="KW-0472">Membrane</keyword>
<protein>
    <submittedName>
        <fullName evidence="6">Uncharacterized protein</fullName>
    </submittedName>
</protein>
<evidence type="ECO:0000256" key="5">
    <source>
        <dbReference type="SAM" id="Phobius"/>
    </source>
</evidence>
<dbReference type="InterPro" id="IPR023271">
    <property type="entry name" value="Aquaporin-like"/>
</dbReference>
<evidence type="ECO:0000256" key="3">
    <source>
        <dbReference type="ARBA" id="ARBA00022989"/>
    </source>
</evidence>
<feature type="transmembrane region" description="Helical" evidence="5">
    <location>
        <begin position="159"/>
        <end position="179"/>
    </location>
</feature>
<keyword evidence="2 5" id="KW-0812">Transmembrane</keyword>
<proteinExistence type="predicted"/>
<evidence type="ECO:0000313" key="6">
    <source>
        <dbReference type="EMBL" id="KAE8265552.1"/>
    </source>
</evidence>
<sequence>MQEATQRGEGWQQYHNQAHQVRGTERLCIRHLPKEPRIQRKADPLPPLIRSTALTLAGASAGVLGLRNFSGYVAISNESILSIATSFVSPCSSRRGSSIESQVVSSIRLSRSLAGLLVCLLRDLSAGVSIAQVFIEMLCTSALIFSVFMLVVEKHPPTYFAPIGIGLTLFTCHLFAVVWTGSG</sequence>
<accession>A0A8X7N2C2</accession>
<dbReference type="SUPFAM" id="SSF81338">
    <property type="entry name" value="Aquaporin-like"/>
    <property type="match status" value="1"/>
</dbReference>
<evidence type="ECO:0000256" key="4">
    <source>
        <dbReference type="ARBA" id="ARBA00023136"/>
    </source>
</evidence>
<evidence type="ECO:0000256" key="1">
    <source>
        <dbReference type="ARBA" id="ARBA00004141"/>
    </source>
</evidence>
<gene>
    <name evidence="6" type="ORF">A4X09_0g6612</name>
</gene>
<evidence type="ECO:0000256" key="2">
    <source>
        <dbReference type="ARBA" id="ARBA00022692"/>
    </source>
</evidence>
<comment type="subcellular location">
    <subcellularLocation>
        <location evidence="1">Membrane</location>
        <topology evidence="1">Multi-pass membrane protein</topology>
    </subcellularLocation>
</comment>
<comment type="caution">
    <text evidence="6">The sequence shown here is derived from an EMBL/GenBank/DDBJ whole genome shotgun (WGS) entry which is preliminary data.</text>
</comment>
<name>A0A8X7N2C2_9BASI</name>
<keyword evidence="7" id="KW-1185">Reference proteome</keyword>
<reference evidence="6" key="2">
    <citation type="journal article" date="2019" name="IMA Fungus">
        <title>Genome sequencing and comparison of five Tilletia species to identify candidate genes for the detection of regulated species infecting wheat.</title>
        <authorList>
            <person name="Nguyen H.D.T."/>
            <person name="Sultana T."/>
            <person name="Kesanakurti P."/>
            <person name="Hambleton S."/>
        </authorList>
    </citation>
    <scope>NUCLEOTIDE SEQUENCE</scope>
    <source>
        <strain evidence="6">DAOMC 236422</strain>
    </source>
</reference>
<reference evidence="6" key="1">
    <citation type="submission" date="2016-04" db="EMBL/GenBank/DDBJ databases">
        <authorList>
            <person name="Nguyen H.D."/>
            <person name="Samba Siva P."/>
            <person name="Cullis J."/>
            <person name="Levesque C.A."/>
            <person name="Hambleton S."/>
        </authorList>
    </citation>
    <scope>NUCLEOTIDE SEQUENCE</scope>
    <source>
        <strain evidence="6">DAOMC 236422</strain>
    </source>
</reference>
<organism evidence="6 7">
    <name type="scientific">Tilletia walkeri</name>
    <dbReference type="NCBI Taxonomy" id="117179"/>
    <lineage>
        <taxon>Eukaryota</taxon>
        <taxon>Fungi</taxon>
        <taxon>Dikarya</taxon>
        <taxon>Basidiomycota</taxon>
        <taxon>Ustilaginomycotina</taxon>
        <taxon>Exobasidiomycetes</taxon>
        <taxon>Tilletiales</taxon>
        <taxon>Tilletiaceae</taxon>
        <taxon>Tilletia</taxon>
    </lineage>
</organism>
<evidence type="ECO:0000313" key="7">
    <source>
        <dbReference type="Proteomes" id="UP000078113"/>
    </source>
</evidence>
<dbReference type="AlphaFoldDB" id="A0A8X7N2C2"/>
<dbReference type="GO" id="GO:0016020">
    <property type="term" value="C:membrane"/>
    <property type="evidence" value="ECO:0007669"/>
    <property type="project" value="UniProtKB-SubCell"/>
</dbReference>
<keyword evidence="3 5" id="KW-1133">Transmembrane helix</keyword>